<dbReference type="PROSITE" id="PS50801">
    <property type="entry name" value="STAS"/>
    <property type="match status" value="1"/>
</dbReference>
<dbReference type="Gene3D" id="3.30.750.24">
    <property type="entry name" value="STAS domain"/>
    <property type="match status" value="1"/>
</dbReference>
<dbReference type="InterPro" id="IPR003658">
    <property type="entry name" value="Anti-sigma_ant"/>
</dbReference>
<evidence type="ECO:0000259" key="3">
    <source>
        <dbReference type="PROSITE" id="PS50801"/>
    </source>
</evidence>
<proteinExistence type="inferred from homology"/>
<name>A0A2S6IEG2_9ACTN</name>
<comment type="similarity">
    <text evidence="1 2">Belongs to the anti-sigma-factor antagonist family.</text>
</comment>
<protein>
    <recommendedName>
        <fullName evidence="2">Anti-sigma factor antagonist</fullName>
    </recommendedName>
</protein>
<dbReference type="OrthoDB" id="4827422at2"/>
<evidence type="ECO:0000313" key="5">
    <source>
        <dbReference type="Proteomes" id="UP000239485"/>
    </source>
</evidence>
<dbReference type="AlphaFoldDB" id="A0A2S6IEG2"/>
<dbReference type="Pfam" id="PF01740">
    <property type="entry name" value="STAS"/>
    <property type="match status" value="1"/>
</dbReference>
<reference evidence="4 5" key="1">
    <citation type="submission" date="2018-02" db="EMBL/GenBank/DDBJ databases">
        <title>Genomic Encyclopedia of Archaeal and Bacterial Type Strains, Phase II (KMG-II): from individual species to whole genera.</title>
        <authorList>
            <person name="Goeker M."/>
        </authorList>
    </citation>
    <scope>NUCLEOTIDE SEQUENCE [LARGE SCALE GENOMIC DNA]</scope>
    <source>
        <strain evidence="4 5">DSM 22857</strain>
    </source>
</reference>
<dbReference type="PANTHER" id="PTHR33495">
    <property type="entry name" value="ANTI-SIGMA FACTOR ANTAGONIST TM_1081-RELATED-RELATED"/>
    <property type="match status" value="1"/>
</dbReference>
<dbReference type="CDD" id="cd07043">
    <property type="entry name" value="STAS_anti-anti-sigma_factors"/>
    <property type="match status" value="1"/>
</dbReference>
<evidence type="ECO:0000256" key="1">
    <source>
        <dbReference type="ARBA" id="ARBA00009013"/>
    </source>
</evidence>
<dbReference type="EMBL" id="PTJD01000013">
    <property type="protein sequence ID" value="PPK92587.1"/>
    <property type="molecule type" value="Genomic_DNA"/>
</dbReference>
<dbReference type="NCBIfam" id="TIGR00377">
    <property type="entry name" value="ant_ant_sig"/>
    <property type="match status" value="1"/>
</dbReference>
<dbReference type="RefSeq" id="WP_104434398.1">
    <property type="nucleotide sequence ID" value="NZ_PTJD01000013.1"/>
</dbReference>
<evidence type="ECO:0000313" key="4">
    <source>
        <dbReference type="EMBL" id="PPK92587.1"/>
    </source>
</evidence>
<dbReference type="InterPro" id="IPR002645">
    <property type="entry name" value="STAS_dom"/>
</dbReference>
<dbReference type="GO" id="GO:0043856">
    <property type="term" value="F:anti-sigma factor antagonist activity"/>
    <property type="evidence" value="ECO:0007669"/>
    <property type="project" value="InterPro"/>
</dbReference>
<organism evidence="4 5">
    <name type="scientific">Kineococcus xinjiangensis</name>
    <dbReference type="NCBI Taxonomy" id="512762"/>
    <lineage>
        <taxon>Bacteria</taxon>
        <taxon>Bacillati</taxon>
        <taxon>Actinomycetota</taxon>
        <taxon>Actinomycetes</taxon>
        <taxon>Kineosporiales</taxon>
        <taxon>Kineosporiaceae</taxon>
        <taxon>Kineococcus</taxon>
    </lineage>
</organism>
<evidence type="ECO:0000256" key="2">
    <source>
        <dbReference type="RuleBase" id="RU003749"/>
    </source>
</evidence>
<accession>A0A2S6IEG2</accession>
<feature type="domain" description="STAS" evidence="3">
    <location>
        <begin position="3"/>
        <end position="111"/>
    </location>
</feature>
<dbReference type="SUPFAM" id="SSF52091">
    <property type="entry name" value="SpoIIaa-like"/>
    <property type="match status" value="1"/>
</dbReference>
<dbReference type="InterPro" id="IPR036513">
    <property type="entry name" value="STAS_dom_sf"/>
</dbReference>
<dbReference type="Proteomes" id="UP000239485">
    <property type="component" value="Unassembled WGS sequence"/>
</dbReference>
<gene>
    <name evidence="4" type="ORF">CLV92_11316</name>
</gene>
<dbReference type="PANTHER" id="PTHR33495:SF2">
    <property type="entry name" value="ANTI-SIGMA FACTOR ANTAGONIST TM_1081-RELATED"/>
    <property type="match status" value="1"/>
</dbReference>
<sequence length="115" mass="12436">MDLQLTTRERGDAVVVELVGELDLEALPPLRSHLLPLADDGARLVLDLSGVRFLDCSTLGALVGLCERARERGGRVRVVGLRPRQRAVVRFFGLEEVFGVAGTVAEALQGEFDPA</sequence>
<keyword evidence="5" id="KW-1185">Reference proteome</keyword>
<comment type="caution">
    <text evidence="4">The sequence shown here is derived from an EMBL/GenBank/DDBJ whole genome shotgun (WGS) entry which is preliminary data.</text>
</comment>